<protein>
    <submittedName>
        <fullName evidence="1">Uncharacterized protein</fullName>
    </submittedName>
</protein>
<name>A0A8H4VX91_9HELO</name>
<sequence>MATNNTSLTLKEREFNILTTPVVREVVPFNLLEAIHLFLKDGASMGFTMWKKLNGAIDQFPQLTKAELQTKILNAEIKEGEVNWELLAHLTQWEQCGQHAALKDLNFEPEQEVWSETKVV</sequence>
<gene>
    <name evidence="1" type="ORF">G7Y89_g12202</name>
</gene>
<dbReference type="Proteomes" id="UP000566819">
    <property type="component" value="Unassembled WGS sequence"/>
</dbReference>
<proteinExistence type="predicted"/>
<evidence type="ECO:0000313" key="1">
    <source>
        <dbReference type="EMBL" id="KAF4625961.1"/>
    </source>
</evidence>
<organism evidence="1 2">
    <name type="scientific">Cudoniella acicularis</name>
    <dbReference type="NCBI Taxonomy" id="354080"/>
    <lineage>
        <taxon>Eukaryota</taxon>
        <taxon>Fungi</taxon>
        <taxon>Dikarya</taxon>
        <taxon>Ascomycota</taxon>
        <taxon>Pezizomycotina</taxon>
        <taxon>Leotiomycetes</taxon>
        <taxon>Helotiales</taxon>
        <taxon>Tricladiaceae</taxon>
        <taxon>Cudoniella</taxon>
    </lineage>
</organism>
<keyword evidence="2" id="KW-1185">Reference proteome</keyword>
<accession>A0A8H4VX91</accession>
<dbReference type="EMBL" id="JAAMPI010001254">
    <property type="protein sequence ID" value="KAF4625961.1"/>
    <property type="molecule type" value="Genomic_DNA"/>
</dbReference>
<comment type="caution">
    <text evidence="1">The sequence shown here is derived from an EMBL/GenBank/DDBJ whole genome shotgun (WGS) entry which is preliminary data.</text>
</comment>
<reference evidence="1 2" key="1">
    <citation type="submission" date="2020-03" db="EMBL/GenBank/DDBJ databases">
        <title>Draft Genome Sequence of Cudoniella acicularis.</title>
        <authorList>
            <person name="Buettner E."/>
            <person name="Kellner H."/>
        </authorList>
    </citation>
    <scope>NUCLEOTIDE SEQUENCE [LARGE SCALE GENOMIC DNA]</scope>
    <source>
        <strain evidence="1 2">DSM 108380</strain>
    </source>
</reference>
<dbReference type="AlphaFoldDB" id="A0A8H4VX91"/>
<evidence type="ECO:0000313" key="2">
    <source>
        <dbReference type="Proteomes" id="UP000566819"/>
    </source>
</evidence>